<sequence length="502" mass="55617">MTKDTFYKNSILLTLTNLFTGILKFVFAIFLSRKLGPEGMGLYGLIMPIYDLFCCIINGGMITAMSKECASYAANDDYRNINKTVHTALLFEVFWSIVMAAVLVLSSRFISVYILKDIRAISSLRFISIAVIFVAVGSILKGYYFGTAKAEVPAIIDIFEKSIRIIAVTSIITILAITSIEKAVTATYASLAIGEVVSFTFLFIFYKLVSSKRKGKNSNCRVESSPQILFNIWAIALPLSINGFLTTAISGFSKLMIPMRLTAAGFTHSEALALIGKFSEMAMTIVFFPMIVIMSVSIILIPDLSRSAAEKNYYKMEHRVKEVLTLAFLLGVCILLISITMPDSLTYLLFKRTDLSKYLILAAVGAPLMYVSMTTYGILNGFGKQKIVLKNSIITALLQLILCFSLIGINWINIYGYGIAMVVSSIVGLILNMREIQKHIYIGIDIGNLLIYLAVAALSFYLIKVMLYVIPNSIGAFKIPFICLAGIFIFFFGCYKLKKKEG</sequence>
<dbReference type="PANTHER" id="PTHR43298">
    <property type="entry name" value="MULTIDRUG RESISTANCE PROTEIN NORM-RELATED"/>
    <property type="match status" value="1"/>
</dbReference>
<protein>
    <recommendedName>
        <fullName evidence="7">Multidrug-efflux transporter</fullName>
    </recommendedName>
</protein>
<dbReference type="PANTHER" id="PTHR43298:SF2">
    <property type="entry name" value="FMN_FAD EXPORTER YEEO-RELATED"/>
    <property type="match status" value="1"/>
</dbReference>
<comment type="similarity">
    <text evidence="2">Belongs to the multi antimicrobial extrusion (MATE) (TC 2.A.66.1) family.</text>
</comment>
<feature type="transmembrane region" description="Helical" evidence="8">
    <location>
        <begin position="281"/>
        <end position="302"/>
    </location>
</feature>
<evidence type="ECO:0000256" key="5">
    <source>
        <dbReference type="ARBA" id="ARBA00022989"/>
    </source>
</evidence>
<dbReference type="PIRSF" id="PIRSF038958">
    <property type="entry name" value="PG_synth_SpoVB"/>
    <property type="match status" value="1"/>
</dbReference>
<dbReference type="NCBIfam" id="TIGR02900">
    <property type="entry name" value="spore_V_B"/>
    <property type="match status" value="1"/>
</dbReference>
<feature type="transmembrane region" description="Helical" evidence="8">
    <location>
        <begin position="43"/>
        <end position="64"/>
    </location>
</feature>
<evidence type="ECO:0000256" key="7">
    <source>
        <dbReference type="ARBA" id="ARBA00031636"/>
    </source>
</evidence>
<keyword evidence="6 8" id="KW-0472">Membrane</keyword>
<evidence type="ECO:0000256" key="4">
    <source>
        <dbReference type="ARBA" id="ARBA00022692"/>
    </source>
</evidence>
<reference evidence="9" key="2">
    <citation type="submission" date="2021-04" db="EMBL/GenBank/DDBJ databases">
        <authorList>
            <person name="Dong X."/>
        </authorList>
    </citation>
    <scope>NUCLEOTIDE SEQUENCE</scope>
    <source>
        <strain evidence="9">ZWT</strain>
    </source>
</reference>
<dbReference type="Proteomes" id="UP001056429">
    <property type="component" value="Unassembled WGS sequence"/>
</dbReference>
<keyword evidence="4 8" id="KW-0812">Transmembrane</keyword>
<comment type="subcellular location">
    <subcellularLocation>
        <location evidence="1">Membrane</location>
        <topology evidence="1">Multi-pass membrane protein</topology>
    </subcellularLocation>
</comment>
<dbReference type="EMBL" id="JAGSOJ010000002">
    <property type="protein sequence ID" value="MCM1990612.1"/>
    <property type="molecule type" value="Genomic_DNA"/>
</dbReference>
<dbReference type="InterPro" id="IPR050222">
    <property type="entry name" value="MATE_MdtK"/>
</dbReference>
<dbReference type="InterPro" id="IPR024923">
    <property type="entry name" value="PG_synth_SpoVB"/>
</dbReference>
<proteinExistence type="inferred from homology"/>
<feature type="transmembrane region" description="Helical" evidence="8">
    <location>
        <begin position="186"/>
        <end position="209"/>
    </location>
</feature>
<accession>A0A9J6P2J9</accession>
<feature type="transmembrane region" description="Helical" evidence="8">
    <location>
        <begin position="230"/>
        <end position="252"/>
    </location>
</feature>
<feature type="transmembrane region" description="Helical" evidence="8">
    <location>
        <begin position="440"/>
        <end position="463"/>
    </location>
</feature>
<reference evidence="9" key="1">
    <citation type="journal article" date="2021" name="mSystems">
        <title>Bacteria and Archaea Synergistically Convert Glycine Betaine to Biogenic Methane in the Formosa Cold Seep of the South China Sea.</title>
        <authorList>
            <person name="Li L."/>
            <person name="Zhang W."/>
            <person name="Zhang S."/>
            <person name="Song L."/>
            <person name="Sun Q."/>
            <person name="Zhang H."/>
            <person name="Xiang H."/>
            <person name="Dong X."/>
        </authorList>
    </citation>
    <scope>NUCLEOTIDE SEQUENCE</scope>
    <source>
        <strain evidence="9">ZWT</strain>
    </source>
</reference>
<evidence type="ECO:0000256" key="2">
    <source>
        <dbReference type="ARBA" id="ARBA00010199"/>
    </source>
</evidence>
<keyword evidence="5 8" id="KW-1133">Transmembrane helix</keyword>
<feature type="transmembrane region" description="Helical" evidence="8">
    <location>
        <begin position="475"/>
        <end position="495"/>
    </location>
</feature>
<evidence type="ECO:0000313" key="9">
    <source>
        <dbReference type="EMBL" id="MCM1990612.1"/>
    </source>
</evidence>
<name>A0A9J6P2J9_9CLOT</name>
<feature type="transmembrane region" description="Helical" evidence="8">
    <location>
        <begin position="12"/>
        <end position="31"/>
    </location>
</feature>
<evidence type="ECO:0000256" key="6">
    <source>
        <dbReference type="ARBA" id="ARBA00023136"/>
    </source>
</evidence>
<feature type="transmembrane region" description="Helical" evidence="8">
    <location>
        <begin position="359"/>
        <end position="379"/>
    </location>
</feature>
<feature type="transmembrane region" description="Helical" evidence="8">
    <location>
        <begin position="85"/>
        <end position="106"/>
    </location>
</feature>
<keyword evidence="3" id="KW-0813">Transport</keyword>
<dbReference type="RefSeq" id="WP_250859684.1">
    <property type="nucleotide sequence ID" value="NZ_JAGSOJ010000002.1"/>
</dbReference>
<organism evidence="9 10">
    <name type="scientific">Oceanirhabdus seepicola</name>
    <dbReference type="NCBI Taxonomy" id="2828781"/>
    <lineage>
        <taxon>Bacteria</taxon>
        <taxon>Bacillati</taxon>
        <taxon>Bacillota</taxon>
        <taxon>Clostridia</taxon>
        <taxon>Eubacteriales</taxon>
        <taxon>Clostridiaceae</taxon>
        <taxon>Oceanirhabdus</taxon>
    </lineage>
</organism>
<evidence type="ECO:0000256" key="8">
    <source>
        <dbReference type="SAM" id="Phobius"/>
    </source>
</evidence>
<dbReference type="InterPro" id="IPR002797">
    <property type="entry name" value="Polysacc_synth"/>
</dbReference>
<dbReference type="InterPro" id="IPR014249">
    <property type="entry name" value="Spore_V_B"/>
</dbReference>
<dbReference type="AlphaFoldDB" id="A0A9J6P2J9"/>
<dbReference type="Pfam" id="PF01943">
    <property type="entry name" value="Polysacc_synt"/>
    <property type="match status" value="1"/>
</dbReference>
<feature type="transmembrane region" description="Helical" evidence="8">
    <location>
        <begin position="126"/>
        <end position="146"/>
    </location>
</feature>
<feature type="transmembrane region" description="Helical" evidence="8">
    <location>
        <begin position="323"/>
        <end position="339"/>
    </location>
</feature>
<gene>
    <name evidence="9" type="primary">spoVB</name>
    <name evidence="9" type="ORF">KDK92_12840</name>
</gene>
<evidence type="ECO:0000256" key="1">
    <source>
        <dbReference type="ARBA" id="ARBA00004141"/>
    </source>
</evidence>
<keyword evidence="10" id="KW-1185">Reference proteome</keyword>
<feature type="transmembrane region" description="Helical" evidence="8">
    <location>
        <begin position="415"/>
        <end position="433"/>
    </location>
</feature>
<comment type="caution">
    <text evidence="9">The sequence shown here is derived from an EMBL/GenBank/DDBJ whole genome shotgun (WGS) entry which is preliminary data.</text>
</comment>
<evidence type="ECO:0000313" key="10">
    <source>
        <dbReference type="Proteomes" id="UP001056429"/>
    </source>
</evidence>
<dbReference type="GO" id="GO:0005886">
    <property type="term" value="C:plasma membrane"/>
    <property type="evidence" value="ECO:0007669"/>
    <property type="project" value="TreeGrafter"/>
</dbReference>
<evidence type="ECO:0000256" key="3">
    <source>
        <dbReference type="ARBA" id="ARBA00022448"/>
    </source>
</evidence>
<feature type="transmembrane region" description="Helical" evidence="8">
    <location>
        <begin position="391"/>
        <end position="409"/>
    </location>
</feature>
<feature type="transmembrane region" description="Helical" evidence="8">
    <location>
        <begin position="158"/>
        <end position="180"/>
    </location>
</feature>